<evidence type="ECO:0000313" key="3">
    <source>
        <dbReference type="Proteomes" id="UP000446786"/>
    </source>
</evidence>
<accession>A0A845AQN2</accession>
<dbReference type="RefSeq" id="WP_160778929.1">
    <property type="nucleotide sequence ID" value="NZ_BAAAZF010000001.1"/>
</dbReference>
<dbReference type="AlphaFoldDB" id="A0A845AQN2"/>
<reference evidence="2 3" key="1">
    <citation type="submission" date="2019-12" db="EMBL/GenBank/DDBJ databases">
        <title>Genomic-based taxomic classification of the family Erythrobacteraceae.</title>
        <authorList>
            <person name="Xu L."/>
        </authorList>
    </citation>
    <scope>NUCLEOTIDE SEQUENCE [LARGE SCALE GENOMIC DNA]</scope>
    <source>
        <strain evidence="2 3">JCM 16677</strain>
    </source>
</reference>
<organism evidence="2 3">
    <name type="scientific">Parerythrobacter jejuensis</name>
    <dbReference type="NCBI Taxonomy" id="795812"/>
    <lineage>
        <taxon>Bacteria</taxon>
        <taxon>Pseudomonadati</taxon>
        <taxon>Pseudomonadota</taxon>
        <taxon>Alphaproteobacteria</taxon>
        <taxon>Sphingomonadales</taxon>
        <taxon>Erythrobacteraceae</taxon>
        <taxon>Parerythrobacter</taxon>
    </lineage>
</organism>
<keyword evidence="3" id="KW-1185">Reference proteome</keyword>
<evidence type="ECO:0008006" key="4">
    <source>
        <dbReference type="Google" id="ProtNLM"/>
    </source>
</evidence>
<name>A0A845AQN2_9SPHN</name>
<dbReference type="Proteomes" id="UP000446786">
    <property type="component" value="Unassembled WGS sequence"/>
</dbReference>
<protein>
    <recommendedName>
        <fullName evidence="4">UrcA family protein</fullName>
    </recommendedName>
</protein>
<sequence length="115" mass="12536">MLELFLPIAMLAQSTPATPADLPPQPEPAVAREAAPQRVYVQDTSKAARIESDNPDLEICVRSLVPGSRVKARTVCQNKAAWKAYVEAQEAMNREWDMVGKGFPPETEFVGPVGS</sequence>
<gene>
    <name evidence="2" type="ORF">GRI94_06620</name>
</gene>
<dbReference type="OrthoDB" id="7412601at2"/>
<dbReference type="EMBL" id="WTYE01000001">
    <property type="protein sequence ID" value="MXP31493.1"/>
    <property type="molecule type" value="Genomic_DNA"/>
</dbReference>
<comment type="caution">
    <text evidence="2">The sequence shown here is derived from an EMBL/GenBank/DDBJ whole genome shotgun (WGS) entry which is preliminary data.</text>
</comment>
<proteinExistence type="predicted"/>
<feature type="region of interest" description="Disordered" evidence="1">
    <location>
        <begin position="15"/>
        <end position="38"/>
    </location>
</feature>
<evidence type="ECO:0000256" key="1">
    <source>
        <dbReference type="SAM" id="MobiDB-lite"/>
    </source>
</evidence>
<evidence type="ECO:0000313" key="2">
    <source>
        <dbReference type="EMBL" id="MXP31493.1"/>
    </source>
</evidence>